<dbReference type="GO" id="GO:0017171">
    <property type="term" value="F:serine hydrolase activity"/>
    <property type="evidence" value="ECO:0007669"/>
    <property type="project" value="TreeGrafter"/>
</dbReference>
<evidence type="ECO:0000256" key="2">
    <source>
        <dbReference type="ARBA" id="ARBA00010701"/>
    </source>
</evidence>
<dbReference type="GO" id="GO:0016042">
    <property type="term" value="P:lipid catabolic process"/>
    <property type="evidence" value="ECO:0007669"/>
    <property type="project" value="TreeGrafter"/>
</dbReference>
<protein>
    <submittedName>
        <fullName evidence="6">Pancreatic lipase-related protein 2</fullName>
    </submittedName>
</protein>
<evidence type="ECO:0000256" key="1">
    <source>
        <dbReference type="ARBA" id="ARBA00004613"/>
    </source>
</evidence>
<dbReference type="PANTHER" id="PTHR11610:SF173">
    <property type="entry name" value="LIPASE DOMAIN-CONTAINING PROTEIN-RELATED"/>
    <property type="match status" value="1"/>
</dbReference>
<evidence type="ECO:0000259" key="5">
    <source>
        <dbReference type="Pfam" id="PF00151"/>
    </source>
</evidence>
<dbReference type="GO" id="GO:0016298">
    <property type="term" value="F:lipase activity"/>
    <property type="evidence" value="ECO:0007669"/>
    <property type="project" value="InterPro"/>
</dbReference>
<dbReference type="InterPro" id="IPR013818">
    <property type="entry name" value="Lipase"/>
</dbReference>
<comment type="similarity">
    <text evidence="2 4">Belongs to the AB hydrolase superfamily. Lipase family.</text>
</comment>
<evidence type="ECO:0000256" key="4">
    <source>
        <dbReference type="RuleBase" id="RU004262"/>
    </source>
</evidence>
<dbReference type="InterPro" id="IPR000734">
    <property type="entry name" value="TAG_lipase"/>
</dbReference>
<name>A0A8D8RCL3_9HEMI</name>
<dbReference type="SUPFAM" id="SSF53474">
    <property type="entry name" value="alpha/beta-Hydrolases"/>
    <property type="match status" value="1"/>
</dbReference>
<dbReference type="PANTHER" id="PTHR11610">
    <property type="entry name" value="LIPASE"/>
    <property type="match status" value="1"/>
</dbReference>
<dbReference type="PRINTS" id="PR00821">
    <property type="entry name" value="TAGLIPASE"/>
</dbReference>
<dbReference type="Gene3D" id="3.40.50.1820">
    <property type="entry name" value="alpha/beta hydrolase"/>
    <property type="match status" value="1"/>
</dbReference>
<dbReference type="EMBL" id="HBUF01145944">
    <property type="protein sequence ID" value="CAG6647212.1"/>
    <property type="molecule type" value="Transcribed_RNA"/>
</dbReference>
<accession>A0A8D8RCL3</accession>
<organism evidence="6">
    <name type="scientific">Cacopsylla melanoneura</name>
    <dbReference type="NCBI Taxonomy" id="428564"/>
    <lineage>
        <taxon>Eukaryota</taxon>
        <taxon>Metazoa</taxon>
        <taxon>Ecdysozoa</taxon>
        <taxon>Arthropoda</taxon>
        <taxon>Hexapoda</taxon>
        <taxon>Insecta</taxon>
        <taxon>Pterygota</taxon>
        <taxon>Neoptera</taxon>
        <taxon>Paraneoptera</taxon>
        <taxon>Hemiptera</taxon>
        <taxon>Sternorrhyncha</taxon>
        <taxon>Psylloidea</taxon>
        <taxon>Psyllidae</taxon>
        <taxon>Psyllinae</taxon>
        <taxon>Cacopsylla</taxon>
    </lineage>
</organism>
<dbReference type="InterPro" id="IPR029058">
    <property type="entry name" value="AB_hydrolase_fold"/>
</dbReference>
<proteinExistence type="inferred from homology"/>
<dbReference type="GO" id="GO:0005615">
    <property type="term" value="C:extracellular space"/>
    <property type="evidence" value="ECO:0007669"/>
    <property type="project" value="TreeGrafter"/>
</dbReference>
<feature type="domain" description="Lipase" evidence="5">
    <location>
        <begin position="65"/>
        <end position="286"/>
    </location>
</feature>
<dbReference type="AlphaFoldDB" id="A0A8D8RCL3"/>
<reference evidence="6" key="1">
    <citation type="submission" date="2021-05" db="EMBL/GenBank/DDBJ databases">
        <authorList>
            <person name="Alioto T."/>
            <person name="Alioto T."/>
            <person name="Gomez Garrido J."/>
        </authorList>
    </citation>
    <scope>NUCLEOTIDE SEQUENCE</scope>
</reference>
<sequence length="461" mass="51714">MRTKFTNMTTCRVQIMVAVWCLFGLVLQLANAGFMGWIQKKAKCYRMPMNYCPYQDVTLWYYSNNLANSGGIQVTMNSIRYIPIVPNAPWKIIFHGFRNSKDGVPNIELRKAYFSRGVYNIISADVSKPIDNGPGNLCYPSAARNVLPIGLCFAQQLDMLIRSGFLPGPDRLHFVGHSLGAHIAGNTASALRGLIGTPVYRVTGLDPAGPLLWKRRTPDFKILDSQDAAFVDAHHTNGGVFFAKGQMSRLGTVDVYYNGGRKQPKCKHKSGCSHHKTVLYYAESINPLPPLFNKFYGFLDTVNNFVLVGEDMQLNFVGVIHINTNAKSPFAQGINTFRDLGRRDTSSLDPLSESSRNITSSLDPLSATEAGRTARLKRHKHCILNNEKYEPNFGVSSSLYSRSCDQFLLKSKDVCSCFFFSWYFSSQILSVESCPGFFKWKDKFCVLILNLSYLSICSVFY</sequence>
<dbReference type="Pfam" id="PF00151">
    <property type="entry name" value="Lipase"/>
    <property type="match status" value="1"/>
</dbReference>
<keyword evidence="3" id="KW-0964">Secreted</keyword>
<comment type="subcellular location">
    <subcellularLocation>
        <location evidence="1">Secreted</location>
    </subcellularLocation>
</comment>
<evidence type="ECO:0000256" key="3">
    <source>
        <dbReference type="ARBA" id="ARBA00022525"/>
    </source>
</evidence>
<evidence type="ECO:0000313" key="6">
    <source>
        <dbReference type="EMBL" id="CAG6647212.1"/>
    </source>
</evidence>